<sequence>MINFKTNFHTHVQRCRHAGGSEEDYVKAAVDNGLSQLGFSDHSPFPDIDYGLRMPFCELQEYLDEINTLTVKYQADIILWKGLEIEYLPEHRNYYEELLTKWNVDYLLMGEHFYKNTDGMTANIYGPTSSTEQFIAYANTAAEGMKSGFFKAIAHPDLYMLNPFMWDDNCRKAADIIIDAAVATGTVLEYNANGFRRGISDFPDGARYPYPHENFWIMAAQSSAKVIVGSDCHNPAKLWDDMVEFAYQRLQELGIRPITDLMNTRSQENEHTRYRETG</sequence>
<dbReference type="GO" id="GO:0004401">
    <property type="term" value="F:histidinol-phosphatase activity"/>
    <property type="evidence" value="ECO:0007669"/>
    <property type="project" value="UniProtKB-UniRule"/>
</dbReference>
<dbReference type="InterPro" id="IPR010140">
    <property type="entry name" value="Histidinol_P_phosphatase_HisJ"/>
</dbReference>
<comment type="pathway">
    <text evidence="1 8">Amino-acid biosynthesis; L-histidine biosynthesis; L-histidine from 5-phospho-alpha-D-ribose 1-diphosphate: step 8/9.</text>
</comment>
<evidence type="ECO:0000256" key="8">
    <source>
        <dbReference type="RuleBase" id="RU366003"/>
    </source>
</evidence>
<evidence type="ECO:0000256" key="7">
    <source>
        <dbReference type="ARBA" id="ARBA00049158"/>
    </source>
</evidence>
<dbReference type="InterPro" id="IPR016195">
    <property type="entry name" value="Pol/histidinol_Pase-like"/>
</dbReference>
<comment type="similarity">
    <text evidence="2 8">Belongs to the PHP hydrolase family. HisK subfamily.</text>
</comment>
<dbReference type="Proteomes" id="UP000236311">
    <property type="component" value="Unassembled WGS sequence"/>
</dbReference>
<evidence type="ECO:0000256" key="6">
    <source>
        <dbReference type="ARBA" id="ARBA00023102"/>
    </source>
</evidence>
<evidence type="ECO:0000313" key="11">
    <source>
        <dbReference type="Proteomes" id="UP000236311"/>
    </source>
</evidence>
<name>A0A2K4ZL17_9FIRM</name>
<reference evidence="10 11" key="1">
    <citation type="submission" date="2018-01" db="EMBL/GenBank/DDBJ databases">
        <authorList>
            <person name="Gaut B.S."/>
            <person name="Morton B.R."/>
            <person name="Clegg M.T."/>
            <person name="Duvall M.R."/>
        </authorList>
    </citation>
    <scope>NUCLEOTIDE SEQUENCE [LARGE SCALE GENOMIC DNA]</scope>
    <source>
        <strain evidence="10">GP69</strain>
    </source>
</reference>
<evidence type="ECO:0000256" key="3">
    <source>
        <dbReference type="ARBA" id="ARBA00013085"/>
    </source>
</evidence>
<dbReference type="GO" id="GO:0005737">
    <property type="term" value="C:cytoplasm"/>
    <property type="evidence" value="ECO:0007669"/>
    <property type="project" value="TreeGrafter"/>
</dbReference>
<dbReference type="EC" id="3.1.3.15" evidence="3 8"/>
<evidence type="ECO:0000256" key="2">
    <source>
        <dbReference type="ARBA" id="ARBA00009152"/>
    </source>
</evidence>
<evidence type="ECO:0000259" key="9">
    <source>
        <dbReference type="Pfam" id="PF02811"/>
    </source>
</evidence>
<evidence type="ECO:0000313" key="10">
    <source>
        <dbReference type="EMBL" id="SOY31171.1"/>
    </source>
</evidence>
<evidence type="ECO:0000256" key="5">
    <source>
        <dbReference type="ARBA" id="ARBA00022801"/>
    </source>
</evidence>
<keyword evidence="5 8" id="KW-0378">Hydrolase</keyword>
<dbReference type="AlphaFoldDB" id="A0A2K4ZL17"/>
<dbReference type="Pfam" id="PF02811">
    <property type="entry name" value="PHP"/>
    <property type="match status" value="1"/>
</dbReference>
<dbReference type="GO" id="GO:0000105">
    <property type="term" value="P:L-histidine biosynthetic process"/>
    <property type="evidence" value="ECO:0007669"/>
    <property type="project" value="UniProtKB-UniRule"/>
</dbReference>
<accession>A0A2K4ZL17</accession>
<organism evidence="10 11">
    <name type="scientific">Acetatifactor muris</name>
    <dbReference type="NCBI Taxonomy" id="879566"/>
    <lineage>
        <taxon>Bacteria</taxon>
        <taxon>Bacillati</taxon>
        <taxon>Bacillota</taxon>
        <taxon>Clostridia</taxon>
        <taxon>Lachnospirales</taxon>
        <taxon>Lachnospiraceae</taxon>
        <taxon>Acetatifactor</taxon>
    </lineage>
</organism>
<dbReference type="CDD" id="cd12110">
    <property type="entry name" value="PHP_HisPPase_Hisj_like"/>
    <property type="match status" value="1"/>
</dbReference>
<feature type="domain" description="PHP" evidence="9">
    <location>
        <begin position="8"/>
        <end position="192"/>
    </location>
</feature>
<dbReference type="InterPro" id="IPR004013">
    <property type="entry name" value="PHP_dom"/>
</dbReference>
<dbReference type="SUPFAM" id="SSF89550">
    <property type="entry name" value="PHP domain-like"/>
    <property type="match status" value="1"/>
</dbReference>
<dbReference type="PANTHER" id="PTHR21039:SF0">
    <property type="entry name" value="HISTIDINOL-PHOSPHATASE"/>
    <property type="match status" value="1"/>
</dbReference>
<comment type="catalytic activity">
    <reaction evidence="7 8">
        <text>L-histidinol phosphate + H2O = L-histidinol + phosphate</text>
        <dbReference type="Rhea" id="RHEA:14465"/>
        <dbReference type="ChEBI" id="CHEBI:15377"/>
        <dbReference type="ChEBI" id="CHEBI:43474"/>
        <dbReference type="ChEBI" id="CHEBI:57699"/>
        <dbReference type="ChEBI" id="CHEBI:57980"/>
        <dbReference type="EC" id="3.1.3.15"/>
    </reaction>
</comment>
<dbReference type="PANTHER" id="PTHR21039">
    <property type="entry name" value="HISTIDINOL PHOSPHATASE-RELATED"/>
    <property type="match status" value="1"/>
</dbReference>
<keyword evidence="6 8" id="KW-0368">Histidine biosynthesis</keyword>
<dbReference type="UniPathway" id="UPA00031">
    <property type="reaction ID" value="UER00013"/>
</dbReference>
<evidence type="ECO:0000256" key="1">
    <source>
        <dbReference type="ARBA" id="ARBA00004970"/>
    </source>
</evidence>
<keyword evidence="4 8" id="KW-0028">Amino-acid biosynthesis</keyword>
<proteinExistence type="inferred from homology"/>
<dbReference type="EMBL" id="OFSM01000022">
    <property type="protein sequence ID" value="SOY31171.1"/>
    <property type="molecule type" value="Genomic_DNA"/>
</dbReference>
<keyword evidence="11" id="KW-1185">Reference proteome</keyword>
<dbReference type="RefSeq" id="WP_103241172.1">
    <property type="nucleotide sequence ID" value="NZ_JANJZD010000032.1"/>
</dbReference>
<dbReference type="Gene3D" id="3.20.20.140">
    <property type="entry name" value="Metal-dependent hydrolases"/>
    <property type="match status" value="1"/>
</dbReference>
<gene>
    <name evidence="10" type="primary">hisK_2</name>
    <name evidence="10" type="ORF">AMURIS_03906</name>
</gene>
<dbReference type="NCBIfam" id="TIGR01856">
    <property type="entry name" value="hisJ_fam"/>
    <property type="match status" value="1"/>
</dbReference>
<protein>
    <recommendedName>
        <fullName evidence="3 8">Histidinol-phosphatase</fullName>
        <shortName evidence="8">HolPase</shortName>
        <ecNumber evidence="3 8">3.1.3.15</ecNumber>
    </recommendedName>
</protein>
<evidence type="ECO:0000256" key="4">
    <source>
        <dbReference type="ARBA" id="ARBA00022605"/>
    </source>
</evidence>
<dbReference type="OrthoDB" id="9775255at2"/>